<evidence type="ECO:0008006" key="5">
    <source>
        <dbReference type="Google" id="ProtNLM"/>
    </source>
</evidence>
<dbReference type="SUPFAM" id="SSF48208">
    <property type="entry name" value="Six-hairpin glycosidases"/>
    <property type="match status" value="1"/>
</dbReference>
<protein>
    <recommendedName>
        <fullName evidence="5">Trehalase</fullName>
    </recommendedName>
</protein>
<proteinExistence type="predicted"/>
<dbReference type="RefSeq" id="WP_229209700.1">
    <property type="nucleotide sequence ID" value="NZ_FNXY01000006.1"/>
</dbReference>
<name>A0A1H6XU63_9BACT</name>
<feature type="domain" description="Mannosylglycerate hydrolase MGH1-like glycoside hydrolase" evidence="2">
    <location>
        <begin position="120"/>
        <end position="436"/>
    </location>
</feature>
<evidence type="ECO:0000259" key="2">
    <source>
        <dbReference type="Pfam" id="PF22422"/>
    </source>
</evidence>
<dbReference type="Pfam" id="PF22422">
    <property type="entry name" value="MGH1-like_GH"/>
    <property type="match status" value="1"/>
</dbReference>
<feature type="domain" description="Glycoside hydrolase family 65 C-terminal" evidence="1">
    <location>
        <begin position="453"/>
        <end position="508"/>
    </location>
</feature>
<dbReference type="AlphaFoldDB" id="A0A1H6XU63"/>
<accession>A0A1H6XU63</accession>
<dbReference type="STRING" id="408657.SAMN04487995_4082"/>
<gene>
    <name evidence="3" type="ORF">SAMN04487995_4082</name>
</gene>
<dbReference type="InterPro" id="IPR054491">
    <property type="entry name" value="MGH1-like_GH"/>
</dbReference>
<dbReference type="Gene3D" id="1.50.10.10">
    <property type="match status" value="1"/>
</dbReference>
<keyword evidence="4" id="KW-1185">Reference proteome</keyword>
<dbReference type="Proteomes" id="UP000199532">
    <property type="component" value="Unassembled WGS sequence"/>
</dbReference>
<dbReference type="PROSITE" id="PS51257">
    <property type="entry name" value="PROKAR_LIPOPROTEIN"/>
    <property type="match status" value="1"/>
</dbReference>
<evidence type="ECO:0000313" key="3">
    <source>
        <dbReference type="EMBL" id="SEJ30307.1"/>
    </source>
</evidence>
<dbReference type="InterPro" id="IPR012341">
    <property type="entry name" value="6hp_glycosidase-like_sf"/>
</dbReference>
<sequence>MAVKDVIMKNNKWFYFQISFVFFLCSCSRKDFGPAILKSENYRHHVEHFNRMEDENKINAISNAQSWDWMKANIPLFDCPQDNFQEIYYYRWWTFRKHIHKTPQGFILTEFLVDRNYADKYNMISCALGHHIYEGRWLHDQRYLNEYVQTWYRGNDGGRMKKLLTFSSWTADALFNRYKVNADKDYLVNMLPDLDAEYKTWEKDRRTANGLFWQSDVKDGMEESLSGGRREQNARPTINSYMFGNAKAIAEIASLKKDTNLSLVYKLKADTLKKVIENRLWNNGSRFFETVKKQGNGDFASVREAIGFIPWYFNLPDEKYDDAWKQVSDPAGFRAPFGLTTAERRHPDFRTHGCCKCEWDGAIWPFATSQTLTGMANRMNNDTKKILADTTYYRLMELYVESQYYRGKPYIGEYLDETTGYWLKGDQERSRYYNHSTFNDLIISGLIGLRPRTDQVIEVNPLVPQEKWDWFCLDNVLYHGKILTIIWDKTGDHYKKGRGLQVLVNGKKEASSEKIERILVKNQAVRR</sequence>
<dbReference type="GO" id="GO:0005975">
    <property type="term" value="P:carbohydrate metabolic process"/>
    <property type="evidence" value="ECO:0007669"/>
    <property type="project" value="InterPro"/>
</dbReference>
<dbReference type="EMBL" id="FNXY01000006">
    <property type="protein sequence ID" value="SEJ30307.1"/>
    <property type="molecule type" value="Genomic_DNA"/>
</dbReference>
<dbReference type="InterPro" id="IPR008928">
    <property type="entry name" value="6-hairpin_glycosidase_sf"/>
</dbReference>
<reference evidence="3 4" key="1">
    <citation type="submission" date="2016-10" db="EMBL/GenBank/DDBJ databases">
        <authorList>
            <person name="de Groot N.N."/>
        </authorList>
    </citation>
    <scope>NUCLEOTIDE SEQUENCE [LARGE SCALE GENOMIC DNA]</scope>
    <source>
        <strain evidence="3 4">DSM 19938</strain>
    </source>
</reference>
<organism evidence="3 4">
    <name type="scientific">Dyadobacter koreensis</name>
    <dbReference type="NCBI Taxonomy" id="408657"/>
    <lineage>
        <taxon>Bacteria</taxon>
        <taxon>Pseudomonadati</taxon>
        <taxon>Bacteroidota</taxon>
        <taxon>Cytophagia</taxon>
        <taxon>Cytophagales</taxon>
        <taxon>Spirosomataceae</taxon>
        <taxon>Dyadobacter</taxon>
    </lineage>
</organism>
<dbReference type="Pfam" id="PF03633">
    <property type="entry name" value="Glyco_hydro_65C"/>
    <property type="match status" value="1"/>
</dbReference>
<evidence type="ECO:0000313" key="4">
    <source>
        <dbReference type="Proteomes" id="UP000199532"/>
    </source>
</evidence>
<evidence type="ECO:0000259" key="1">
    <source>
        <dbReference type="Pfam" id="PF03633"/>
    </source>
</evidence>
<dbReference type="InterPro" id="IPR005194">
    <property type="entry name" value="Glyco_hydro_65_C"/>
</dbReference>